<organism evidence="8 9">
    <name type="scientific">Corynascus novoguineensis</name>
    <dbReference type="NCBI Taxonomy" id="1126955"/>
    <lineage>
        <taxon>Eukaryota</taxon>
        <taxon>Fungi</taxon>
        <taxon>Dikarya</taxon>
        <taxon>Ascomycota</taxon>
        <taxon>Pezizomycotina</taxon>
        <taxon>Sordariomycetes</taxon>
        <taxon>Sordariomycetidae</taxon>
        <taxon>Sordariales</taxon>
        <taxon>Chaetomiaceae</taxon>
        <taxon>Corynascus</taxon>
    </lineage>
</organism>
<name>A0AAN7CQ10_9PEZI</name>
<dbReference type="PANTHER" id="PTHR33048:SF124">
    <property type="entry name" value="INTEGRAL MEMBRANE PROTEIN"/>
    <property type="match status" value="1"/>
</dbReference>
<accession>A0AAN7CQ10</accession>
<evidence type="ECO:0000259" key="7">
    <source>
        <dbReference type="Pfam" id="PF20684"/>
    </source>
</evidence>
<reference evidence="8" key="2">
    <citation type="submission" date="2023-05" db="EMBL/GenBank/DDBJ databases">
        <authorList>
            <consortium name="Lawrence Berkeley National Laboratory"/>
            <person name="Steindorff A."/>
            <person name="Hensen N."/>
            <person name="Bonometti L."/>
            <person name="Westerberg I."/>
            <person name="Brannstrom I.O."/>
            <person name="Guillou S."/>
            <person name="Cros-Aarteil S."/>
            <person name="Calhoun S."/>
            <person name="Haridas S."/>
            <person name="Kuo A."/>
            <person name="Mondo S."/>
            <person name="Pangilinan J."/>
            <person name="Riley R."/>
            <person name="Labutti K."/>
            <person name="Andreopoulos B."/>
            <person name="Lipzen A."/>
            <person name="Chen C."/>
            <person name="Yanf M."/>
            <person name="Daum C."/>
            <person name="Ng V."/>
            <person name="Clum A."/>
            <person name="Ohm R."/>
            <person name="Martin F."/>
            <person name="Silar P."/>
            <person name="Natvig D."/>
            <person name="Lalanne C."/>
            <person name="Gautier V."/>
            <person name="Ament-Velasquez S.L."/>
            <person name="Kruys A."/>
            <person name="Hutchinson M.I."/>
            <person name="Powell A.J."/>
            <person name="Barry K."/>
            <person name="Miller A.N."/>
            <person name="Grigoriev I.V."/>
            <person name="Debuchy R."/>
            <person name="Gladieux P."/>
            <person name="Thoren M.H."/>
            <person name="Johannesson H."/>
        </authorList>
    </citation>
    <scope>NUCLEOTIDE SEQUENCE</scope>
    <source>
        <strain evidence="8">CBS 359.72</strain>
    </source>
</reference>
<dbReference type="Proteomes" id="UP001303647">
    <property type="component" value="Unassembled WGS sequence"/>
</dbReference>
<gene>
    <name evidence="8" type="ORF">C7999DRAFT_33926</name>
</gene>
<reference evidence="8" key="1">
    <citation type="journal article" date="2023" name="Mol. Phylogenet. Evol.">
        <title>Genome-scale phylogeny and comparative genomics of the fungal order Sordariales.</title>
        <authorList>
            <person name="Hensen N."/>
            <person name="Bonometti L."/>
            <person name="Westerberg I."/>
            <person name="Brannstrom I.O."/>
            <person name="Guillou S."/>
            <person name="Cros-Aarteil S."/>
            <person name="Calhoun S."/>
            <person name="Haridas S."/>
            <person name="Kuo A."/>
            <person name="Mondo S."/>
            <person name="Pangilinan J."/>
            <person name="Riley R."/>
            <person name="LaButti K."/>
            <person name="Andreopoulos B."/>
            <person name="Lipzen A."/>
            <person name="Chen C."/>
            <person name="Yan M."/>
            <person name="Daum C."/>
            <person name="Ng V."/>
            <person name="Clum A."/>
            <person name="Steindorff A."/>
            <person name="Ohm R.A."/>
            <person name="Martin F."/>
            <person name="Silar P."/>
            <person name="Natvig D.O."/>
            <person name="Lalanne C."/>
            <person name="Gautier V."/>
            <person name="Ament-Velasquez S.L."/>
            <person name="Kruys A."/>
            <person name="Hutchinson M.I."/>
            <person name="Powell A.J."/>
            <person name="Barry K."/>
            <person name="Miller A.N."/>
            <person name="Grigoriev I.V."/>
            <person name="Debuchy R."/>
            <person name="Gladieux P."/>
            <person name="Hiltunen Thoren M."/>
            <person name="Johannesson H."/>
        </authorList>
    </citation>
    <scope>NUCLEOTIDE SEQUENCE</scope>
    <source>
        <strain evidence="8">CBS 359.72</strain>
    </source>
</reference>
<keyword evidence="3 6" id="KW-1133">Transmembrane helix</keyword>
<evidence type="ECO:0000256" key="2">
    <source>
        <dbReference type="ARBA" id="ARBA00022692"/>
    </source>
</evidence>
<evidence type="ECO:0000313" key="9">
    <source>
        <dbReference type="Proteomes" id="UP001303647"/>
    </source>
</evidence>
<dbReference type="EMBL" id="MU857693">
    <property type="protein sequence ID" value="KAK4245711.1"/>
    <property type="molecule type" value="Genomic_DNA"/>
</dbReference>
<protein>
    <recommendedName>
        <fullName evidence="7">Rhodopsin domain-containing protein</fullName>
    </recommendedName>
</protein>
<dbReference type="Pfam" id="PF20684">
    <property type="entry name" value="Fung_rhodopsin"/>
    <property type="match status" value="1"/>
</dbReference>
<dbReference type="InterPro" id="IPR049326">
    <property type="entry name" value="Rhodopsin_dom_fungi"/>
</dbReference>
<evidence type="ECO:0000256" key="3">
    <source>
        <dbReference type="ARBA" id="ARBA00022989"/>
    </source>
</evidence>
<evidence type="ECO:0000256" key="6">
    <source>
        <dbReference type="SAM" id="Phobius"/>
    </source>
</evidence>
<comment type="similarity">
    <text evidence="5">Belongs to the SAT4 family.</text>
</comment>
<sequence>MATVPTVNGVPVVMPPPDGYVVDFDNPQRNSVTEAYWLFGDSARGIMGTHSWEMPLTKFMLFLKALYQLPILYNPVQCGAKLSLLLVYRKLAPRRWYHVSVWLVGVVVVGSSVAVMFAAIFACTPVRSAWDLTITDGTCIDRPALYQATAILGAITDILVLAVPIPITITLQVSLKHKIIVLTAFGIGGV</sequence>
<comment type="subcellular location">
    <subcellularLocation>
        <location evidence="1">Membrane</location>
        <topology evidence="1">Multi-pass membrane protein</topology>
    </subcellularLocation>
</comment>
<evidence type="ECO:0000256" key="4">
    <source>
        <dbReference type="ARBA" id="ARBA00023136"/>
    </source>
</evidence>
<dbReference type="InterPro" id="IPR052337">
    <property type="entry name" value="SAT4-like"/>
</dbReference>
<evidence type="ECO:0000256" key="1">
    <source>
        <dbReference type="ARBA" id="ARBA00004141"/>
    </source>
</evidence>
<dbReference type="PANTHER" id="PTHR33048">
    <property type="entry name" value="PTH11-LIKE INTEGRAL MEMBRANE PROTEIN (AFU_ORTHOLOGUE AFUA_5G11245)"/>
    <property type="match status" value="1"/>
</dbReference>
<keyword evidence="4 6" id="KW-0472">Membrane</keyword>
<proteinExistence type="inferred from homology"/>
<comment type="caution">
    <text evidence="8">The sequence shown here is derived from an EMBL/GenBank/DDBJ whole genome shotgun (WGS) entry which is preliminary data.</text>
</comment>
<evidence type="ECO:0000256" key="5">
    <source>
        <dbReference type="ARBA" id="ARBA00038359"/>
    </source>
</evidence>
<keyword evidence="2 6" id="KW-0812">Transmembrane</keyword>
<feature type="domain" description="Rhodopsin" evidence="7">
    <location>
        <begin position="47"/>
        <end position="189"/>
    </location>
</feature>
<dbReference type="GO" id="GO:0016020">
    <property type="term" value="C:membrane"/>
    <property type="evidence" value="ECO:0007669"/>
    <property type="project" value="UniProtKB-SubCell"/>
</dbReference>
<feature type="transmembrane region" description="Helical" evidence="6">
    <location>
        <begin position="100"/>
        <end position="124"/>
    </location>
</feature>
<dbReference type="AlphaFoldDB" id="A0AAN7CQ10"/>
<feature type="transmembrane region" description="Helical" evidence="6">
    <location>
        <begin position="144"/>
        <end position="169"/>
    </location>
</feature>
<evidence type="ECO:0000313" key="8">
    <source>
        <dbReference type="EMBL" id="KAK4245711.1"/>
    </source>
</evidence>
<keyword evidence="9" id="KW-1185">Reference proteome</keyword>